<evidence type="ECO:0000256" key="3">
    <source>
        <dbReference type="ARBA" id="ARBA00023163"/>
    </source>
</evidence>
<reference evidence="6" key="1">
    <citation type="journal article" date="2020" name="Stud. Mycol.">
        <title>101 Dothideomycetes genomes: a test case for predicting lifestyles and emergence of pathogens.</title>
        <authorList>
            <person name="Haridas S."/>
            <person name="Albert R."/>
            <person name="Binder M."/>
            <person name="Bloem J."/>
            <person name="Labutti K."/>
            <person name="Salamov A."/>
            <person name="Andreopoulos B."/>
            <person name="Baker S."/>
            <person name="Barry K."/>
            <person name="Bills G."/>
            <person name="Bluhm B."/>
            <person name="Cannon C."/>
            <person name="Castanera R."/>
            <person name="Culley D."/>
            <person name="Daum C."/>
            <person name="Ezra D."/>
            <person name="Gonzalez J."/>
            <person name="Henrissat B."/>
            <person name="Kuo A."/>
            <person name="Liang C."/>
            <person name="Lipzen A."/>
            <person name="Lutzoni F."/>
            <person name="Magnuson J."/>
            <person name="Mondo S."/>
            <person name="Nolan M."/>
            <person name="Ohm R."/>
            <person name="Pangilinan J."/>
            <person name="Park H.-J."/>
            <person name="Ramirez L."/>
            <person name="Alfaro M."/>
            <person name="Sun H."/>
            <person name="Tritt A."/>
            <person name="Yoshinaga Y."/>
            <person name="Zwiers L.-H."/>
            <person name="Turgeon B."/>
            <person name="Goodwin S."/>
            <person name="Spatafora J."/>
            <person name="Crous P."/>
            <person name="Grigoriev I."/>
        </authorList>
    </citation>
    <scope>NUCLEOTIDE SEQUENCE</scope>
    <source>
        <strain evidence="6">CBS 207.26</strain>
    </source>
</reference>
<dbReference type="EMBL" id="ML994928">
    <property type="protein sequence ID" value="KAF2174445.1"/>
    <property type="molecule type" value="Genomic_DNA"/>
</dbReference>
<proteinExistence type="predicted"/>
<dbReference type="InterPro" id="IPR050204">
    <property type="entry name" value="AraC_XylS_family_regulators"/>
</dbReference>
<feature type="domain" description="HTH araC/xylS-type" evidence="5">
    <location>
        <begin position="194"/>
        <end position="292"/>
    </location>
</feature>
<evidence type="ECO:0000259" key="5">
    <source>
        <dbReference type="PROSITE" id="PS01124"/>
    </source>
</evidence>
<dbReference type="SUPFAM" id="SSF46689">
    <property type="entry name" value="Homeodomain-like"/>
    <property type="match status" value="2"/>
</dbReference>
<dbReference type="Pfam" id="PF12833">
    <property type="entry name" value="HTH_18"/>
    <property type="match status" value="1"/>
</dbReference>
<evidence type="ECO:0000256" key="1">
    <source>
        <dbReference type="ARBA" id="ARBA00023015"/>
    </source>
</evidence>
<dbReference type="PANTHER" id="PTHR46796">
    <property type="entry name" value="HTH-TYPE TRANSCRIPTIONAL ACTIVATOR RHAS-RELATED"/>
    <property type="match status" value="1"/>
</dbReference>
<dbReference type="GO" id="GO:0003700">
    <property type="term" value="F:DNA-binding transcription factor activity"/>
    <property type="evidence" value="ECO:0007669"/>
    <property type="project" value="InterPro"/>
</dbReference>
<keyword evidence="7" id="KW-1185">Reference proteome</keyword>
<keyword evidence="2" id="KW-0238">DNA-binding</keyword>
<keyword evidence="1" id="KW-0805">Transcription regulation</keyword>
<name>A0A6A6D5W9_9PEZI</name>
<dbReference type="Proteomes" id="UP000800200">
    <property type="component" value="Unassembled WGS sequence"/>
</dbReference>
<dbReference type="GO" id="GO:0043565">
    <property type="term" value="F:sequence-specific DNA binding"/>
    <property type="evidence" value="ECO:0007669"/>
    <property type="project" value="InterPro"/>
</dbReference>
<organism evidence="6 7">
    <name type="scientific">Zopfia rhizophila CBS 207.26</name>
    <dbReference type="NCBI Taxonomy" id="1314779"/>
    <lineage>
        <taxon>Eukaryota</taxon>
        <taxon>Fungi</taxon>
        <taxon>Dikarya</taxon>
        <taxon>Ascomycota</taxon>
        <taxon>Pezizomycotina</taxon>
        <taxon>Dothideomycetes</taxon>
        <taxon>Dothideomycetes incertae sedis</taxon>
        <taxon>Zopfiaceae</taxon>
        <taxon>Zopfia</taxon>
    </lineage>
</organism>
<protein>
    <recommendedName>
        <fullName evidence="5">HTH araC/xylS-type domain-containing protein</fullName>
    </recommendedName>
</protein>
<dbReference type="AlphaFoldDB" id="A0A6A6D5W9"/>
<keyword evidence="3" id="KW-0804">Transcription</keyword>
<dbReference type="PANTHER" id="PTHR46796:SF6">
    <property type="entry name" value="ARAC SUBFAMILY"/>
    <property type="match status" value="1"/>
</dbReference>
<gene>
    <name evidence="6" type="ORF">K469DRAFT_689745</name>
</gene>
<dbReference type="InterPro" id="IPR009057">
    <property type="entry name" value="Homeodomain-like_sf"/>
</dbReference>
<evidence type="ECO:0000313" key="7">
    <source>
        <dbReference type="Proteomes" id="UP000800200"/>
    </source>
</evidence>
<dbReference type="SMART" id="SM00342">
    <property type="entry name" value="HTH_ARAC"/>
    <property type="match status" value="1"/>
</dbReference>
<accession>A0A6A6D5W9</accession>
<dbReference type="InterPro" id="IPR018060">
    <property type="entry name" value="HTH_AraC"/>
</dbReference>
<evidence type="ECO:0000256" key="2">
    <source>
        <dbReference type="ARBA" id="ARBA00023125"/>
    </source>
</evidence>
<dbReference type="OrthoDB" id="2447880at2759"/>
<dbReference type="PROSITE" id="PS01124">
    <property type="entry name" value="HTH_ARAC_FAMILY_2"/>
    <property type="match status" value="1"/>
</dbReference>
<evidence type="ECO:0000256" key="4">
    <source>
        <dbReference type="SAM" id="MobiDB-lite"/>
    </source>
</evidence>
<sequence length="305" mass="33720">MARSDHPGFPDVATADEPVPNWGRLVRTDVGTAAWNKREAGEISQTIPHHLVLLSFLPFMNRETRLGGARIRTANATSGMCEIVPAGADYWARWHEPKEVAAFALSASWLDTVARDNFDLPAATVMADALPMLDRRVAVLGSMLRDELQSDDNAAMPDLQLNSLLNLLGFHLLKQYGVGKLKHELGTLSDRQFNRLRDYMAAHLADTVRLDDIAIVVGLSSSQLLRTFRRRTGTSPHRYLTRMRLDHARTLIVDGIMPLSEIALTCGFSSQSHLTSVMRREDGLTPGTVRVSSGQRKPVGRLSSS</sequence>
<feature type="region of interest" description="Disordered" evidence="4">
    <location>
        <begin position="284"/>
        <end position="305"/>
    </location>
</feature>
<evidence type="ECO:0000313" key="6">
    <source>
        <dbReference type="EMBL" id="KAF2174445.1"/>
    </source>
</evidence>
<dbReference type="Gene3D" id="1.10.10.60">
    <property type="entry name" value="Homeodomain-like"/>
    <property type="match status" value="1"/>
</dbReference>